<dbReference type="AlphaFoldDB" id="A0A8S9I0N1"/>
<evidence type="ECO:0000313" key="1">
    <source>
        <dbReference type="EMBL" id="KAF2563317.1"/>
    </source>
</evidence>
<sequence length="77" mass="8482">MRERERESDDGDLASIFTSNLWSSGDGGSMAVEASGLSCVFDLILLLIIPSYSICRRGASPTTHMNFVDCFFSNNLR</sequence>
<gene>
    <name evidence="1" type="ORF">F2Q70_00017736</name>
</gene>
<comment type="caution">
    <text evidence="1">The sequence shown here is derived from an EMBL/GenBank/DDBJ whole genome shotgun (WGS) entry which is preliminary data.</text>
</comment>
<dbReference type="EMBL" id="QGKY02001250">
    <property type="protein sequence ID" value="KAF2563317.1"/>
    <property type="molecule type" value="Genomic_DNA"/>
</dbReference>
<organism evidence="1">
    <name type="scientific">Brassica cretica</name>
    <name type="common">Mustard</name>
    <dbReference type="NCBI Taxonomy" id="69181"/>
    <lineage>
        <taxon>Eukaryota</taxon>
        <taxon>Viridiplantae</taxon>
        <taxon>Streptophyta</taxon>
        <taxon>Embryophyta</taxon>
        <taxon>Tracheophyta</taxon>
        <taxon>Spermatophyta</taxon>
        <taxon>Magnoliopsida</taxon>
        <taxon>eudicotyledons</taxon>
        <taxon>Gunneridae</taxon>
        <taxon>Pentapetalae</taxon>
        <taxon>rosids</taxon>
        <taxon>malvids</taxon>
        <taxon>Brassicales</taxon>
        <taxon>Brassicaceae</taxon>
        <taxon>Brassiceae</taxon>
        <taxon>Brassica</taxon>
    </lineage>
</organism>
<accession>A0A8S9I0N1</accession>
<proteinExistence type="predicted"/>
<name>A0A8S9I0N1_BRACR</name>
<reference evidence="1" key="1">
    <citation type="submission" date="2019-12" db="EMBL/GenBank/DDBJ databases">
        <title>Genome sequencing and annotation of Brassica cretica.</title>
        <authorList>
            <person name="Studholme D.J."/>
            <person name="Sarris P.F."/>
        </authorList>
    </citation>
    <scope>NUCLEOTIDE SEQUENCE</scope>
    <source>
        <strain evidence="1">PFS-102/07</strain>
        <tissue evidence="1">Leaf</tissue>
    </source>
</reference>
<protein>
    <submittedName>
        <fullName evidence="1">Uncharacterized protein</fullName>
    </submittedName>
</protein>